<evidence type="ECO:0000313" key="1">
    <source>
        <dbReference type="EMBL" id="CAI3971257.1"/>
    </source>
</evidence>
<gene>
    <name evidence="1" type="ORF">ORM20_00208</name>
</gene>
<name>A0A9N6WVH0_9VIRU</name>
<reference evidence="1" key="1">
    <citation type="submission" date="2022-10" db="EMBL/GenBank/DDBJ databases">
        <authorList>
            <person name="Meaden S."/>
        </authorList>
    </citation>
    <scope>NUCLEOTIDE SEQUENCE</scope>
</reference>
<sequence>MVKTAKEMAGTSVLSYDFSRPDVDGYKIPKIQIRSYRISSNMISNSRDGNLGSAAKDAISNALNAGNYDDVKSLAGRTREPSASITLPIPDNLKFSSEFDWSAEGKSLLATTVGSFNADQSAKQEVEGAEGLLAGILGRTIGNIETLGGDMILQNMGLYSDAMKELYFRGHNHRRFNWTWELIPRNAQEAEAMMKCVRKLRIDAHPEKFARGLNILPCEFEVSFLNAKLPTVGKLICTLADSDYGDLGPSPRFTKDNYPASIKLAVNLMELELLDREMLERSEY</sequence>
<dbReference type="EMBL" id="OX359470">
    <property type="protein sequence ID" value="CAI3971257.1"/>
    <property type="molecule type" value="Genomic_DNA"/>
</dbReference>
<organism evidence="1">
    <name type="scientific">Ochrobactrum phage ORM_20</name>
    <dbReference type="NCBI Taxonomy" id="2985243"/>
    <lineage>
        <taxon>Viruses</taxon>
    </lineage>
</organism>
<protein>
    <submittedName>
        <fullName evidence="1">Baseplate tail tube cap</fullName>
    </submittedName>
</protein>
<accession>A0A9N6WVH0</accession>
<proteinExistence type="predicted"/>